<evidence type="ECO:0000256" key="3">
    <source>
        <dbReference type="ARBA" id="ARBA00022475"/>
    </source>
</evidence>
<dbReference type="InterPro" id="IPR035906">
    <property type="entry name" value="MetI-like_sf"/>
</dbReference>
<feature type="transmembrane region" description="Helical" evidence="7">
    <location>
        <begin position="148"/>
        <end position="173"/>
    </location>
</feature>
<proteinExistence type="inferred from homology"/>
<comment type="subcellular location">
    <subcellularLocation>
        <location evidence="1 7">Cell membrane</location>
        <topology evidence="1 7">Multi-pass membrane protein</topology>
    </subcellularLocation>
</comment>
<keyword evidence="3" id="KW-1003">Cell membrane</keyword>
<keyword evidence="6 7" id="KW-0472">Membrane</keyword>
<dbReference type="GO" id="GO:0055085">
    <property type="term" value="P:transmembrane transport"/>
    <property type="evidence" value="ECO:0007669"/>
    <property type="project" value="InterPro"/>
</dbReference>
<evidence type="ECO:0000313" key="9">
    <source>
        <dbReference type="EMBL" id="QOV18766.1"/>
    </source>
</evidence>
<keyword evidence="10" id="KW-1185">Reference proteome</keyword>
<accession>A0A7M2REL6</accession>
<evidence type="ECO:0000313" key="10">
    <source>
        <dbReference type="Proteomes" id="UP000593601"/>
    </source>
</evidence>
<dbReference type="EMBL" id="CP063304">
    <property type="protein sequence ID" value="QOV18766.1"/>
    <property type="molecule type" value="Genomic_DNA"/>
</dbReference>
<reference evidence="9 10" key="1">
    <citation type="submission" date="2020-10" db="EMBL/GenBank/DDBJ databases">
        <title>Blautia liquoris sp.nov., isolated from the mud in a fermentation cellar used for the production of Chinese strong-flavoured liquor.</title>
        <authorList>
            <person name="Lu L."/>
        </authorList>
    </citation>
    <scope>NUCLEOTIDE SEQUENCE [LARGE SCALE GENOMIC DNA]</scope>
    <source>
        <strain evidence="9 10">LZLJ-3</strain>
    </source>
</reference>
<dbReference type="PANTHER" id="PTHR30193:SF37">
    <property type="entry name" value="INNER MEMBRANE ABC TRANSPORTER PERMEASE PROTEIN YCJO"/>
    <property type="match status" value="1"/>
</dbReference>
<dbReference type="CDD" id="cd06261">
    <property type="entry name" value="TM_PBP2"/>
    <property type="match status" value="1"/>
</dbReference>
<feature type="domain" description="ABC transmembrane type-1" evidence="8">
    <location>
        <begin position="63"/>
        <end position="275"/>
    </location>
</feature>
<name>A0A7M2REL6_9FIRM</name>
<dbReference type="RefSeq" id="WP_193735128.1">
    <property type="nucleotide sequence ID" value="NZ_CP063304.1"/>
</dbReference>
<dbReference type="GO" id="GO:0005886">
    <property type="term" value="C:plasma membrane"/>
    <property type="evidence" value="ECO:0007669"/>
    <property type="project" value="UniProtKB-SubCell"/>
</dbReference>
<dbReference type="InterPro" id="IPR000515">
    <property type="entry name" value="MetI-like"/>
</dbReference>
<evidence type="ECO:0000256" key="5">
    <source>
        <dbReference type="ARBA" id="ARBA00022989"/>
    </source>
</evidence>
<gene>
    <name evidence="9" type="ORF">INP51_12250</name>
</gene>
<protein>
    <submittedName>
        <fullName evidence="9">Sugar ABC transporter permease</fullName>
    </submittedName>
</protein>
<dbReference type="SUPFAM" id="SSF161098">
    <property type="entry name" value="MetI-like"/>
    <property type="match status" value="1"/>
</dbReference>
<evidence type="ECO:0000256" key="4">
    <source>
        <dbReference type="ARBA" id="ARBA00022692"/>
    </source>
</evidence>
<evidence type="ECO:0000256" key="1">
    <source>
        <dbReference type="ARBA" id="ARBA00004651"/>
    </source>
</evidence>
<organism evidence="9 10">
    <name type="scientific">Blautia liquoris</name>
    <dbReference type="NCBI Taxonomy" id="2779518"/>
    <lineage>
        <taxon>Bacteria</taxon>
        <taxon>Bacillati</taxon>
        <taxon>Bacillota</taxon>
        <taxon>Clostridia</taxon>
        <taxon>Lachnospirales</taxon>
        <taxon>Lachnospiraceae</taxon>
        <taxon>Blautia</taxon>
    </lineage>
</organism>
<feature type="transmembrane region" description="Helical" evidence="7">
    <location>
        <begin position="12"/>
        <end position="32"/>
    </location>
</feature>
<keyword evidence="4 7" id="KW-0812">Transmembrane</keyword>
<dbReference type="PROSITE" id="PS50928">
    <property type="entry name" value="ABC_TM1"/>
    <property type="match status" value="1"/>
</dbReference>
<dbReference type="Proteomes" id="UP000593601">
    <property type="component" value="Chromosome"/>
</dbReference>
<dbReference type="InterPro" id="IPR051393">
    <property type="entry name" value="ABC_transporter_permease"/>
</dbReference>
<sequence>MLHLSKKMRFLPYVLIAPAFLLICIFKLYPIVETAIESFFVDNSFTFDTYKSLFLDSSFWNSLWVTLKINIVMIPLQVCLAFIVALLVSSTVKGIGIFRTVFYLPVTISITVGCLVWNIMLNPDSGVVNSFLNLLGIPSQDFFISKSQALWCIVLVATWKGVGYWMMFILAGLKNIDVAIYESAKIDGAGWFTTIWRITIPLIKKVLLFVFVANTTANILLFVPMQVITNGGPQESTNVLMFEAYQSAFQYGDRGRSSAIVMVLLLLIVCICLFQATLLNENDKSEKVRIK</sequence>
<dbReference type="PANTHER" id="PTHR30193">
    <property type="entry name" value="ABC TRANSPORTER PERMEASE PROTEIN"/>
    <property type="match status" value="1"/>
</dbReference>
<evidence type="ECO:0000259" key="8">
    <source>
        <dbReference type="PROSITE" id="PS50928"/>
    </source>
</evidence>
<keyword evidence="2 7" id="KW-0813">Transport</keyword>
<evidence type="ECO:0000256" key="6">
    <source>
        <dbReference type="ARBA" id="ARBA00023136"/>
    </source>
</evidence>
<dbReference type="KEGG" id="bliq:INP51_12250"/>
<dbReference type="Gene3D" id="1.10.3720.10">
    <property type="entry name" value="MetI-like"/>
    <property type="match status" value="1"/>
</dbReference>
<evidence type="ECO:0000256" key="7">
    <source>
        <dbReference type="RuleBase" id="RU363032"/>
    </source>
</evidence>
<dbReference type="AlphaFoldDB" id="A0A7M2REL6"/>
<feature type="transmembrane region" description="Helical" evidence="7">
    <location>
        <begin position="100"/>
        <end position="120"/>
    </location>
</feature>
<feature type="transmembrane region" description="Helical" evidence="7">
    <location>
        <begin position="63"/>
        <end position="88"/>
    </location>
</feature>
<keyword evidence="5 7" id="KW-1133">Transmembrane helix</keyword>
<feature type="transmembrane region" description="Helical" evidence="7">
    <location>
        <begin position="259"/>
        <end position="279"/>
    </location>
</feature>
<comment type="similarity">
    <text evidence="7">Belongs to the binding-protein-dependent transport system permease family.</text>
</comment>
<feature type="transmembrane region" description="Helical" evidence="7">
    <location>
        <begin position="206"/>
        <end position="228"/>
    </location>
</feature>
<evidence type="ECO:0000256" key="2">
    <source>
        <dbReference type="ARBA" id="ARBA00022448"/>
    </source>
</evidence>
<dbReference type="Pfam" id="PF00528">
    <property type="entry name" value="BPD_transp_1"/>
    <property type="match status" value="1"/>
</dbReference>